<dbReference type="SUPFAM" id="SSF49464">
    <property type="entry name" value="Carboxypeptidase regulatory domain-like"/>
    <property type="match status" value="1"/>
</dbReference>
<evidence type="ECO:0000256" key="5">
    <source>
        <dbReference type="ARBA" id="ARBA00023077"/>
    </source>
</evidence>
<sequence>MKQKLLSFIFVLTCLIGVSHAQNRQVSGKVTSASDGTPVSGVSVAVVGTTTATQTDATGNYTLSIPSGSQTLSFSYVGYATQRLPLGTQSVLNVQLQPDETSLEEIVVTAMGIERSAKSLTYATSRVNPDDLLQNSEPDVLKAMQGKVAGVDIRTSQGTPGAATRFQVRGNTSFFGDNQPLIIVDGVPYDNSMTTTSSMTSGGGAYGSGISNLDPNDIESMNVLKGSAAAALYGSRASNGAVIITTKSGAAKLDRPTSVTLRSSFSLENVANLPKYQNSYGAGSQFNYSNSNGSWGPKFGSRDSIPTWPDYLAAYPDMFGANVPYRAYPNNVRDLFETGRVWENSVNFAGGGEKSGFNVTLSQMDHKGYVPNSSFKRYNLSAGGNLKVSDKMNVRGNIAFTNSNQVGGYFGENQVDGAASSFARSLFLGRNWDGSLPYETLTGRNLNWLGGGQFDHPTWSAFNNYATTLENRVLTSFAADYAINDWWKLDYNLGANLSFLDRKEIYEISSRAYEGLGGLVTDQRNHRELESTFRTTFTPKISEDFSFRGILGFNYNQRVTDRMTNEGKRFISPGIYTLTNNAQQLFITDDMLKRRIMGLFADAEVGFRDYLYLNVTARNDWSSTLPQFSRSYFYPGVSTSFVFTDAFKLESNILSYGKIRGAWARVGRDTDPYNLQNLYGISTNFLGQPNGALSIRSNNPNLTPEFTQEFEVGTELAFFNRRVNLDLSYYNRISTDLLAPISVPVSSGYDEYFTNFGKIRNRGVEASLQLKPLATSSPVQWTLSAAFTRNKNTVEELIDGTERIQLRGILSGTISAYLEPGLPFGYLRGTRSLRDDEGNLLINPATGAMIEDQSQEYNLGDPNPDFKLGINNVVTYKGFSFQALFDWTKGGKMYSVTNSSLLGRGVTMDTENRELNAILPGVYGDPLTGQAILDANGNKIANQTKLTVNDLYFSPEATLGQTFAINTATEWNIYDATVYRLREVSIAYDIPRSALGNSFFKGLTVSLTGRNLWHFAPNFPKYSNFDPEVNSYGSTSTQGIDLSAAPTTRRYGLNLVARF</sequence>
<name>A0ABQ3HXJ0_9SPHI</name>
<feature type="signal peptide" evidence="10">
    <location>
        <begin position="1"/>
        <end position="21"/>
    </location>
</feature>
<evidence type="ECO:0000256" key="2">
    <source>
        <dbReference type="ARBA" id="ARBA00022448"/>
    </source>
</evidence>
<feature type="domain" description="TonB-dependent receptor plug" evidence="12">
    <location>
        <begin position="118"/>
        <end position="241"/>
    </location>
</feature>
<keyword evidence="2 8" id="KW-0813">Transport</keyword>
<dbReference type="NCBIfam" id="TIGR04056">
    <property type="entry name" value="OMP_RagA_SusC"/>
    <property type="match status" value="1"/>
</dbReference>
<accession>A0ABQ3HXJ0</accession>
<proteinExistence type="inferred from homology"/>
<keyword evidence="14" id="KW-1185">Reference proteome</keyword>
<keyword evidence="5 9" id="KW-0798">TonB box</keyword>
<evidence type="ECO:0000256" key="9">
    <source>
        <dbReference type="RuleBase" id="RU003357"/>
    </source>
</evidence>
<feature type="chain" id="PRO_5045906435" evidence="10">
    <location>
        <begin position="22"/>
        <end position="1059"/>
    </location>
</feature>
<dbReference type="SUPFAM" id="SSF56935">
    <property type="entry name" value="Porins"/>
    <property type="match status" value="1"/>
</dbReference>
<dbReference type="NCBIfam" id="TIGR04057">
    <property type="entry name" value="SusC_RagA_signa"/>
    <property type="match status" value="1"/>
</dbReference>
<comment type="subcellular location">
    <subcellularLocation>
        <location evidence="1 8">Cell outer membrane</location>
        <topology evidence="1 8">Multi-pass membrane protein</topology>
    </subcellularLocation>
</comment>
<dbReference type="Pfam" id="PF00593">
    <property type="entry name" value="TonB_dep_Rec_b-barrel"/>
    <property type="match status" value="1"/>
</dbReference>
<dbReference type="InterPro" id="IPR037066">
    <property type="entry name" value="Plug_dom_sf"/>
</dbReference>
<organism evidence="13 14">
    <name type="scientific">Sphingobacterium griseoflavum</name>
    <dbReference type="NCBI Taxonomy" id="1474952"/>
    <lineage>
        <taxon>Bacteria</taxon>
        <taxon>Pseudomonadati</taxon>
        <taxon>Bacteroidota</taxon>
        <taxon>Sphingobacteriia</taxon>
        <taxon>Sphingobacteriales</taxon>
        <taxon>Sphingobacteriaceae</taxon>
        <taxon>Sphingobacterium</taxon>
    </lineage>
</organism>
<dbReference type="Gene3D" id="2.60.40.1120">
    <property type="entry name" value="Carboxypeptidase-like, regulatory domain"/>
    <property type="match status" value="1"/>
</dbReference>
<evidence type="ECO:0000259" key="12">
    <source>
        <dbReference type="Pfam" id="PF07715"/>
    </source>
</evidence>
<dbReference type="InterPro" id="IPR023997">
    <property type="entry name" value="TonB-dep_OMP_SusC/RagA_CS"/>
</dbReference>
<evidence type="ECO:0000256" key="10">
    <source>
        <dbReference type="SAM" id="SignalP"/>
    </source>
</evidence>
<evidence type="ECO:0000313" key="14">
    <source>
        <dbReference type="Proteomes" id="UP000620550"/>
    </source>
</evidence>
<dbReference type="InterPro" id="IPR012910">
    <property type="entry name" value="Plug_dom"/>
</dbReference>
<comment type="similarity">
    <text evidence="8 9">Belongs to the TonB-dependent receptor family.</text>
</comment>
<keyword evidence="3 8" id="KW-1134">Transmembrane beta strand</keyword>
<evidence type="ECO:0000256" key="1">
    <source>
        <dbReference type="ARBA" id="ARBA00004571"/>
    </source>
</evidence>
<evidence type="ECO:0000256" key="6">
    <source>
        <dbReference type="ARBA" id="ARBA00023136"/>
    </source>
</evidence>
<dbReference type="InterPro" id="IPR036942">
    <property type="entry name" value="Beta-barrel_TonB_sf"/>
</dbReference>
<dbReference type="PROSITE" id="PS52016">
    <property type="entry name" value="TONB_DEPENDENT_REC_3"/>
    <property type="match status" value="1"/>
</dbReference>
<feature type="domain" description="TonB-dependent receptor-like beta-barrel" evidence="11">
    <location>
        <begin position="423"/>
        <end position="798"/>
    </location>
</feature>
<dbReference type="Gene3D" id="2.40.170.20">
    <property type="entry name" value="TonB-dependent receptor, beta-barrel domain"/>
    <property type="match status" value="1"/>
</dbReference>
<evidence type="ECO:0000256" key="7">
    <source>
        <dbReference type="ARBA" id="ARBA00023237"/>
    </source>
</evidence>
<gene>
    <name evidence="13" type="ORF">GCM10017764_20940</name>
</gene>
<evidence type="ECO:0000256" key="3">
    <source>
        <dbReference type="ARBA" id="ARBA00022452"/>
    </source>
</evidence>
<dbReference type="Proteomes" id="UP000620550">
    <property type="component" value="Unassembled WGS sequence"/>
</dbReference>
<dbReference type="Pfam" id="PF13715">
    <property type="entry name" value="CarbopepD_reg_2"/>
    <property type="match status" value="1"/>
</dbReference>
<evidence type="ECO:0000256" key="4">
    <source>
        <dbReference type="ARBA" id="ARBA00022692"/>
    </source>
</evidence>
<dbReference type="InterPro" id="IPR008969">
    <property type="entry name" value="CarboxyPept-like_regulatory"/>
</dbReference>
<dbReference type="Gene3D" id="2.170.130.10">
    <property type="entry name" value="TonB-dependent receptor, plug domain"/>
    <property type="match status" value="1"/>
</dbReference>
<keyword evidence="4 8" id="KW-0812">Transmembrane</keyword>
<dbReference type="InterPro" id="IPR039426">
    <property type="entry name" value="TonB-dep_rcpt-like"/>
</dbReference>
<dbReference type="InterPro" id="IPR023996">
    <property type="entry name" value="TonB-dep_OMP_SusC/RagA"/>
</dbReference>
<reference evidence="14" key="1">
    <citation type="journal article" date="2019" name="Int. J. Syst. Evol. Microbiol.">
        <title>The Global Catalogue of Microorganisms (GCM) 10K type strain sequencing project: providing services to taxonomists for standard genome sequencing and annotation.</title>
        <authorList>
            <consortium name="The Broad Institute Genomics Platform"/>
            <consortium name="The Broad Institute Genome Sequencing Center for Infectious Disease"/>
            <person name="Wu L."/>
            <person name="Ma J."/>
        </authorList>
    </citation>
    <scope>NUCLEOTIDE SEQUENCE [LARGE SCALE GENOMIC DNA]</scope>
    <source>
        <strain evidence="14">CGMCC 1.12966</strain>
    </source>
</reference>
<evidence type="ECO:0000259" key="11">
    <source>
        <dbReference type="Pfam" id="PF00593"/>
    </source>
</evidence>
<dbReference type="RefSeq" id="WP_189626614.1">
    <property type="nucleotide sequence ID" value="NZ_BNAF01000007.1"/>
</dbReference>
<evidence type="ECO:0000313" key="13">
    <source>
        <dbReference type="EMBL" id="GHE37487.1"/>
    </source>
</evidence>
<evidence type="ECO:0000256" key="8">
    <source>
        <dbReference type="PROSITE-ProRule" id="PRU01360"/>
    </source>
</evidence>
<comment type="caution">
    <text evidence="13">The sequence shown here is derived from an EMBL/GenBank/DDBJ whole genome shotgun (WGS) entry which is preliminary data.</text>
</comment>
<dbReference type="EMBL" id="BNAF01000007">
    <property type="protein sequence ID" value="GHE37487.1"/>
    <property type="molecule type" value="Genomic_DNA"/>
</dbReference>
<keyword evidence="6 8" id="KW-0472">Membrane</keyword>
<keyword evidence="10" id="KW-0732">Signal</keyword>
<keyword evidence="7 8" id="KW-0998">Cell outer membrane</keyword>
<dbReference type="Pfam" id="PF07715">
    <property type="entry name" value="Plug"/>
    <property type="match status" value="1"/>
</dbReference>
<protein>
    <submittedName>
        <fullName evidence="13">SusC/RagA family TonB-linked outer membrane protein</fullName>
    </submittedName>
</protein>
<dbReference type="InterPro" id="IPR000531">
    <property type="entry name" value="Beta-barrel_TonB"/>
</dbReference>